<gene>
    <name evidence="1" type="ORF">FWK35_00018734</name>
</gene>
<accession>A0A6G0YWH7</accession>
<evidence type="ECO:0000313" key="2">
    <source>
        <dbReference type="Proteomes" id="UP000478052"/>
    </source>
</evidence>
<organism evidence="1 2">
    <name type="scientific">Aphis craccivora</name>
    <name type="common">Cowpea aphid</name>
    <dbReference type="NCBI Taxonomy" id="307492"/>
    <lineage>
        <taxon>Eukaryota</taxon>
        <taxon>Metazoa</taxon>
        <taxon>Ecdysozoa</taxon>
        <taxon>Arthropoda</taxon>
        <taxon>Hexapoda</taxon>
        <taxon>Insecta</taxon>
        <taxon>Pterygota</taxon>
        <taxon>Neoptera</taxon>
        <taxon>Paraneoptera</taxon>
        <taxon>Hemiptera</taxon>
        <taxon>Sternorrhyncha</taxon>
        <taxon>Aphidomorpha</taxon>
        <taxon>Aphidoidea</taxon>
        <taxon>Aphididae</taxon>
        <taxon>Aphidini</taxon>
        <taxon>Aphis</taxon>
        <taxon>Aphis</taxon>
    </lineage>
</organism>
<keyword evidence="2" id="KW-1185">Reference proteome</keyword>
<name>A0A6G0YWH7_APHCR</name>
<dbReference type="EMBL" id="VUJU01002153">
    <property type="protein sequence ID" value="KAF0762406.1"/>
    <property type="molecule type" value="Genomic_DNA"/>
</dbReference>
<dbReference type="AlphaFoldDB" id="A0A6G0YWH7"/>
<protein>
    <submittedName>
        <fullName evidence="1">Uncharacterized protein</fullName>
    </submittedName>
</protein>
<comment type="caution">
    <text evidence="1">The sequence shown here is derived from an EMBL/GenBank/DDBJ whole genome shotgun (WGS) entry which is preliminary data.</text>
</comment>
<sequence length="71" mass="8531">VKSKKFPIVFKGVKKNPKKVTEKQEFLHKTSYRPNRFFYDCNSKTNHCKYLKFSPNVYVSVSIYSKIFKNF</sequence>
<dbReference type="Proteomes" id="UP000478052">
    <property type="component" value="Unassembled WGS sequence"/>
</dbReference>
<reference evidence="1 2" key="1">
    <citation type="submission" date="2019-08" db="EMBL/GenBank/DDBJ databases">
        <title>Whole genome of Aphis craccivora.</title>
        <authorList>
            <person name="Voronova N.V."/>
            <person name="Shulinski R.S."/>
            <person name="Bandarenka Y.V."/>
            <person name="Zhorov D.G."/>
            <person name="Warner D."/>
        </authorList>
    </citation>
    <scope>NUCLEOTIDE SEQUENCE [LARGE SCALE GENOMIC DNA]</scope>
    <source>
        <strain evidence="1">180601</strain>
        <tissue evidence="1">Whole Body</tissue>
    </source>
</reference>
<evidence type="ECO:0000313" key="1">
    <source>
        <dbReference type="EMBL" id="KAF0762406.1"/>
    </source>
</evidence>
<proteinExistence type="predicted"/>
<feature type="non-terminal residue" evidence="1">
    <location>
        <position position="1"/>
    </location>
</feature>